<comment type="similarity">
    <text evidence="4">Belongs to the class I-like SAM-binding methyltransferase superfamily. RNA M5U methyltransferase family.</text>
</comment>
<dbReference type="InterPro" id="IPR012340">
    <property type="entry name" value="NA-bd_OB-fold"/>
</dbReference>
<name>A0ABW5XC99_9MICO</name>
<dbReference type="EMBL" id="JBHUOP010000001">
    <property type="protein sequence ID" value="MFD2839318.1"/>
    <property type="molecule type" value="Genomic_DNA"/>
</dbReference>
<dbReference type="Proteomes" id="UP001597391">
    <property type="component" value="Unassembled WGS sequence"/>
</dbReference>
<sequence length="427" mass="45927">MNTTPEPAARPSDLIELEVGPVAHGGHCVARHDGRVVFVRHALPGEKVLARLTDSGESAKFWRADAVCVLVASPDRVAPTWREAGAGGVGGGELSHVSLAGQRAWKAAVVEEQLQRLAKIERSVTVEAAPGDEERGGLGYRTRFDLIVDESGRAGMRAFRSHDIKPLTTMPLATPEALELAAEHRVFDRQWQPGTRLEVVQPANGSTGVVLIDGEPERKGYADPRPNAKRNVTETVSVDGVGHEYRVTAAGFWQVHREAPALLAQTVLDLARHDGFDLEDATVVDLYSGAGLFSLPLAHAVGQVGRVVAIEGDERACRDARRNLHAHEQAEVHVGDVAQVLADRDHGAMAGADVVVMDPPRAGAGKKVVDQVADLGADRVIYVACDPAALARDISYFAEHGYSLTDLRAYDVFPMTHHVECVALLTR</sequence>
<keyword evidence="2 4" id="KW-0808">Transferase</keyword>
<dbReference type="InterPro" id="IPR010280">
    <property type="entry name" value="U5_MeTrfase_fam"/>
</dbReference>
<dbReference type="InterPro" id="IPR029063">
    <property type="entry name" value="SAM-dependent_MTases_sf"/>
</dbReference>
<dbReference type="PANTHER" id="PTHR11061">
    <property type="entry name" value="RNA M5U METHYLTRANSFERASE"/>
    <property type="match status" value="1"/>
</dbReference>
<dbReference type="SUPFAM" id="SSF53335">
    <property type="entry name" value="S-adenosyl-L-methionine-dependent methyltransferases"/>
    <property type="match status" value="1"/>
</dbReference>
<dbReference type="GO" id="GO:0008168">
    <property type="term" value="F:methyltransferase activity"/>
    <property type="evidence" value="ECO:0007669"/>
    <property type="project" value="UniProtKB-KW"/>
</dbReference>
<feature type="domain" description="TRAM" evidence="5">
    <location>
        <begin position="15"/>
        <end position="55"/>
    </location>
</feature>
<feature type="active site" description="Nucleophile" evidence="4">
    <location>
        <position position="385"/>
    </location>
</feature>
<dbReference type="Gene3D" id="2.40.50.1070">
    <property type="match status" value="1"/>
</dbReference>
<organism evidence="6 7">
    <name type="scientific">Populibacterium corticicola</name>
    <dbReference type="NCBI Taxonomy" id="1812826"/>
    <lineage>
        <taxon>Bacteria</taxon>
        <taxon>Bacillati</taxon>
        <taxon>Actinomycetota</taxon>
        <taxon>Actinomycetes</taxon>
        <taxon>Micrococcales</taxon>
        <taxon>Jonesiaceae</taxon>
        <taxon>Populibacterium</taxon>
    </lineage>
</organism>
<dbReference type="Pfam" id="PF01938">
    <property type="entry name" value="TRAM"/>
    <property type="match status" value="1"/>
</dbReference>
<dbReference type="RefSeq" id="WP_377464771.1">
    <property type="nucleotide sequence ID" value="NZ_JBHUOP010000001.1"/>
</dbReference>
<dbReference type="InterPro" id="IPR002792">
    <property type="entry name" value="TRAM_dom"/>
</dbReference>
<feature type="binding site" evidence="4">
    <location>
        <position position="358"/>
    </location>
    <ligand>
        <name>S-adenosyl-L-methionine</name>
        <dbReference type="ChEBI" id="CHEBI:59789"/>
    </ligand>
</feature>
<evidence type="ECO:0000256" key="3">
    <source>
        <dbReference type="ARBA" id="ARBA00022691"/>
    </source>
</evidence>
<dbReference type="PANTHER" id="PTHR11061:SF30">
    <property type="entry name" value="TRNA (URACIL(54)-C(5))-METHYLTRANSFERASE"/>
    <property type="match status" value="1"/>
</dbReference>
<evidence type="ECO:0000259" key="5">
    <source>
        <dbReference type="Pfam" id="PF01938"/>
    </source>
</evidence>
<keyword evidence="3 4" id="KW-0949">S-adenosyl-L-methionine</keyword>
<reference evidence="7" key="1">
    <citation type="journal article" date="2019" name="Int. J. Syst. Evol. Microbiol.">
        <title>The Global Catalogue of Microorganisms (GCM) 10K type strain sequencing project: providing services to taxonomists for standard genome sequencing and annotation.</title>
        <authorList>
            <consortium name="The Broad Institute Genomics Platform"/>
            <consortium name="The Broad Institute Genome Sequencing Center for Infectious Disease"/>
            <person name="Wu L."/>
            <person name="Ma J."/>
        </authorList>
    </citation>
    <scope>NUCLEOTIDE SEQUENCE [LARGE SCALE GENOMIC DNA]</scope>
    <source>
        <strain evidence="7">KCTC 33576</strain>
    </source>
</reference>
<protein>
    <submittedName>
        <fullName evidence="6">Class I SAM-dependent RNA methyltransferase</fullName>
        <ecNumber evidence="6">2.1.1.-</ecNumber>
    </submittedName>
</protein>
<dbReference type="CDD" id="cd02440">
    <property type="entry name" value="AdoMet_MTases"/>
    <property type="match status" value="1"/>
</dbReference>
<comment type="caution">
    <text evidence="6">The sequence shown here is derived from an EMBL/GenBank/DDBJ whole genome shotgun (WGS) entry which is preliminary data.</text>
</comment>
<feature type="binding site" evidence="4">
    <location>
        <position position="254"/>
    </location>
    <ligand>
        <name>S-adenosyl-L-methionine</name>
        <dbReference type="ChEBI" id="CHEBI:59789"/>
    </ligand>
</feature>
<dbReference type="Gene3D" id="3.40.50.150">
    <property type="entry name" value="Vaccinia Virus protein VP39"/>
    <property type="match status" value="1"/>
</dbReference>
<feature type="binding site" evidence="4">
    <location>
        <position position="287"/>
    </location>
    <ligand>
        <name>S-adenosyl-L-methionine</name>
        <dbReference type="ChEBI" id="CHEBI:59789"/>
    </ligand>
</feature>
<proteinExistence type="inferred from homology"/>
<keyword evidence="7" id="KW-1185">Reference proteome</keyword>
<keyword evidence="1 4" id="KW-0489">Methyltransferase</keyword>
<evidence type="ECO:0000256" key="1">
    <source>
        <dbReference type="ARBA" id="ARBA00022603"/>
    </source>
</evidence>
<dbReference type="Pfam" id="PF05958">
    <property type="entry name" value="tRNA_U5-meth_tr"/>
    <property type="match status" value="1"/>
</dbReference>
<dbReference type="PROSITE" id="PS51687">
    <property type="entry name" value="SAM_MT_RNA_M5U"/>
    <property type="match status" value="1"/>
</dbReference>
<feature type="binding site" evidence="4">
    <location>
        <position position="311"/>
    </location>
    <ligand>
        <name>S-adenosyl-L-methionine</name>
        <dbReference type="ChEBI" id="CHEBI:59789"/>
    </ligand>
</feature>
<dbReference type="EC" id="2.1.1.-" evidence="6"/>
<dbReference type="SUPFAM" id="SSF50249">
    <property type="entry name" value="Nucleic acid-binding proteins"/>
    <property type="match status" value="1"/>
</dbReference>
<evidence type="ECO:0000313" key="6">
    <source>
        <dbReference type="EMBL" id="MFD2839318.1"/>
    </source>
</evidence>
<dbReference type="Gene3D" id="2.40.50.140">
    <property type="entry name" value="Nucleic acid-binding proteins"/>
    <property type="match status" value="1"/>
</dbReference>
<evidence type="ECO:0000256" key="4">
    <source>
        <dbReference type="PROSITE-ProRule" id="PRU01024"/>
    </source>
</evidence>
<accession>A0ABW5XC99</accession>
<gene>
    <name evidence="6" type="ORF">ACFSYH_01870</name>
</gene>
<evidence type="ECO:0000256" key="2">
    <source>
        <dbReference type="ARBA" id="ARBA00022679"/>
    </source>
</evidence>
<evidence type="ECO:0000313" key="7">
    <source>
        <dbReference type="Proteomes" id="UP001597391"/>
    </source>
</evidence>
<dbReference type="GO" id="GO:0032259">
    <property type="term" value="P:methylation"/>
    <property type="evidence" value="ECO:0007669"/>
    <property type="project" value="UniProtKB-KW"/>
</dbReference>